<dbReference type="SUPFAM" id="SSF102400">
    <property type="entry name" value="DNA polymerase III chi subunit"/>
    <property type="match status" value="1"/>
</dbReference>
<dbReference type="Gene3D" id="3.40.50.10110">
    <property type="entry name" value="DNA polymerase III subunit chi"/>
    <property type="match status" value="1"/>
</dbReference>
<organism evidence="1 2">
    <name type="scientific">Roseovarius ramblicola</name>
    <dbReference type="NCBI Taxonomy" id="2022336"/>
    <lineage>
        <taxon>Bacteria</taxon>
        <taxon>Pseudomonadati</taxon>
        <taxon>Pseudomonadota</taxon>
        <taxon>Alphaproteobacteria</taxon>
        <taxon>Rhodobacterales</taxon>
        <taxon>Roseobacteraceae</taxon>
        <taxon>Roseovarius</taxon>
    </lineage>
</organism>
<dbReference type="Pfam" id="PF04364">
    <property type="entry name" value="DNA_pol3_chi"/>
    <property type="match status" value="1"/>
</dbReference>
<reference evidence="1 2" key="1">
    <citation type="submission" date="2024-09" db="EMBL/GenBank/DDBJ databases">
        <authorList>
            <person name="Sun Q."/>
            <person name="Mori K."/>
        </authorList>
    </citation>
    <scope>NUCLEOTIDE SEQUENCE [LARGE SCALE GENOMIC DNA]</scope>
    <source>
        <strain evidence="1 2">CECT 9424</strain>
    </source>
</reference>
<dbReference type="EC" id="2.7.7.7" evidence="1"/>
<accession>A0ABV5HV04</accession>
<dbReference type="NCBIfam" id="NF004347">
    <property type="entry name" value="PRK05728.1-4"/>
    <property type="match status" value="1"/>
</dbReference>
<dbReference type="PANTHER" id="PTHR38767:SF1">
    <property type="entry name" value="DNA POLYMERASE III SUBUNIT CHI"/>
    <property type="match status" value="1"/>
</dbReference>
<comment type="caution">
    <text evidence="1">The sequence shown here is derived from an EMBL/GenBank/DDBJ whole genome shotgun (WGS) entry which is preliminary data.</text>
</comment>
<dbReference type="EMBL" id="JBHMEC010000001">
    <property type="protein sequence ID" value="MFB9148232.1"/>
    <property type="molecule type" value="Genomic_DNA"/>
</dbReference>
<gene>
    <name evidence="1" type="ORF">ACFFU4_00530</name>
</gene>
<proteinExistence type="predicted"/>
<protein>
    <submittedName>
        <fullName evidence="1">DNA polymerase III subunit chi</fullName>
        <ecNumber evidence="1">2.7.7.7</ecNumber>
    </submittedName>
</protein>
<keyword evidence="2" id="KW-1185">Reference proteome</keyword>
<keyword evidence="1" id="KW-0548">Nucleotidyltransferase</keyword>
<dbReference type="InterPro" id="IPR036768">
    <property type="entry name" value="PolIII_chi_sf"/>
</dbReference>
<name>A0ABV5HV04_9RHOB</name>
<dbReference type="PANTHER" id="PTHR38767">
    <property type="entry name" value="DNA POLYMERASE III SUBUNIT CHI"/>
    <property type="match status" value="1"/>
</dbReference>
<evidence type="ECO:0000313" key="2">
    <source>
        <dbReference type="Proteomes" id="UP001589670"/>
    </source>
</evidence>
<dbReference type="RefSeq" id="WP_377065952.1">
    <property type="nucleotide sequence ID" value="NZ_JBHMEC010000001.1"/>
</dbReference>
<sequence length="152" mass="16658">MGAAYFYHLTRRPLEATLPVLLEKALAAGWRVAVRGREPERMDWLDARLWLGPEDAFLPHGRAGGPHDALQPVLLTTAAERPNGAVCVMAVDGAEIMPEEVQSLERVCVLFDGNDEAAKEAARGQWRTLTAAGCTAQYWSEASGKWEKKAEA</sequence>
<keyword evidence="1" id="KW-0808">Transferase</keyword>
<evidence type="ECO:0000313" key="1">
    <source>
        <dbReference type="EMBL" id="MFB9148232.1"/>
    </source>
</evidence>
<dbReference type="InterPro" id="IPR007459">
    <property type="entry name" value="DNA_pol3_chi"/>
</dbReference>
<dbReference type="GO" id="GO:0003887">
    <property type="term" value="F:DNA-directed DNA polymerase activity"/>
    <property type="evidence" value="ECO:0007669"/>
    <property type="project" value="UniProtKB-EC"/>
</dbReference>
<dbReference type="Proteomes" id="UP001589670">
    <property type="component" value="Unassembled WGS sequence"/>
</dbReference>